<sequence>MAGIQLPPRLRKEGPLSAMPVPLARLEESEVPRSILHDPFMFLGPSLNRSNCSRVCDFTYWTAQKQQFVQKPRTAMDTEFVTVDSKKVASKPPAYKKNVQNTYVQRPPQQRSYQSGGKKDKLSAAYQRPQPVNRFAVMRARAVVGEYACPIEPEWEHVTDASLQLLNGATINPKTVLFEDIKFVGRVRHFNKQIELITPQTSVDLPLKYTSLGGGNMSHHIPGTRGDPILSELIMDENAGVQVIVTDQLLSTLMAATLSKFGWQIDVYKFENKLILEKSELTENLDLLTINENVAIEHMGDSKQREAARESALIQVEFQQYALTRPDGSGLESIAAVGQEEEIEFEEEWQVPERFYRYRYITLPPGRPIPGHQGDHCRKQPIKMAVRGELHCAQTNADGAVEEYLTVHSLNEGLIKLTGEPWASGLERQKGALLLSEMRKNNCKMSKWLYASIVAGANSMKIGFISKRTGDNRILTVQTSRIGDLVVQTGLKMANGWGTIRELLDIILSDNREGRFIITKDALGETIRIHHVSVEVESED</sequence>
<dbReference type="GeneID" id="22911883"/>
<proteinExistence type="predicted"/>
<dbReference type="Proteomes" id="UP000019763">
    <property type="component" value="Unassembled WGS sequence"/>
</dbReference>
<dbReference type="Pfam" id="PF05091">
    <property type="entry name" value="eIF-3_zeta"/>
    <property type="match status" value="1"/>
</dbReference>
<keyword evidence="2 6" id="KW-0396">Initiation factor</keyword>
<dbReference type="OrthoDB" id="16538at2759"/>
<dbReference type="GO" id="GO:0003723">
    <property type="term" value="F:RNA binding"/>
    <property type="evidence" value="ECO:0007669"/>
    <property type="project" value="UniProtKB-KW"/>
</dbReference>
<dbReference type="GO" id="GO:0005852">
    <property type="term" value="C:eukaryotic translation initiation factor 3 complex"/>
    <property type="evidence" value="ECO:0007669"/>
    <property type="project" value="InterPro"/>
</dbReference>
<dbReference type="VEuPathDB" id="CryptoDB:GNI_050880"/>
<dbReference type="PIRSF" id="PIRSF016281">
    <property type="entry name" value="EIF-3_zeta"/>
    <property type="match status" value="1"/>
</dbReference>
<evidence type="ECO:0000313" key="6">
    <source>
        <dbReference type="EMBL" id="EZG72703.1"/>
    </source>
</evidence>
<dbReference type="RefSeq" id="XP_011129761.1">
    <property type="nucleotide sequence ID" value="XM_011131459.1"/>
</dbReference>
<dbReference type="AlphaFoldDB" id="A0A023B9D0"/>
<name>A0A023B9D0_GRENI</name>
<dbReference type="PANTHER" id="PTHR12399">
    <property type="entry name" value="EUKARYOTIC TRANSLATION INITIATION FACTOR 3 SUBUNIT 7"/>
    <property type="match status" value="1"/>
</dbReference>
<evidence type="ECO:0000256" key="4">
    <source>
        <dbReference type="ARBA" id="ARBA00022917"/>
    </source>
</evidence>
<comment type="caution">
    <text evidence="6">The sequence shown here is derived from an EMBL/GenBank/DDBJ whole genome shotgun (WGS) entry which is preliminary data.</text>
</comment>
<keyword evidence="7" id="KW-1185">Reference proteome</keyword>
<dbReference type="GO" id="GO:0003743">
    <property type="term" value="F:translation initiation factor activity"/>
    <property type="evidence" value="ECO:0007669"/>
    <property type="project" value="UniProtKB-KW"/>
</dbReference>
<dbReference type="InterPro" id="IPR007783">
    <property type="entry name" value="eIF3d"/>
</dbReference>
<evidence type="ECO:0000256" key="2">
    <source>
        <dbReference type="ARBA" id="ARBA00022540"/>
    </source>
</evidence>
<dbReference type="PANTHER" id="PTHR12399:SF0">
    <property type="entry name" value="EUKARYOTIC TRANSLATION INITIATION FACTOR 3 SUBUNIT D"/>
    <property type="match status" value="1"/>
</dbReference>
<accession>A0A023B9D0</accession>
<feature type="compositionally biased region" description="Polar residues" evidence="5">
    <location>
        <begin position="98"/>
        <end position="115"/>
    </location>
</feature>
<evidence type="ECO:0000313" key="7">
    <source>
        <dbReference type="Proteomes" id="UP000019763"/>
    </source>
</evidence>
<gene>
    <name evidence="6" type="ORF">GNI_050880</name>
</gene>
<keyword evidence="4" id="KW-0648">Protein biosynthesis</keyword>
<feature type="region of interest" description="Disordered" evidence="5">
    <location>
        <begin position="91"/>
        <end position="125"/>
    </location>
</feature>
<keyword evidence="1" id="KW-0963">Cytoplasm</keyword>
<organism evidence="6 7">
    <name type="scientific">Gregarina niphandrodes</name>
    <name type="common">Septate eugregarine</name>
    <dbReference type="NCBI Taxonomy" id="110365"/>
    <lineage>
        <taxon>Eukaryota</taxon>
        <taxon>Sar</taxon>
        <taxon>Alveolata</taxon>
        <taxon>Apicomplexa</taxon>
        <taxon>Conoidasida</taxon>
        <taxon>Gregarinasina</taxon>
        <taxon>Eugregarinorida</taxon>
        <taxon>Gregarinidae</taxon>
        <taxon>Gregarina</taxon>
    </lineage>
</organism>
<evidence type="ECO:0000256" key="1">
    <source>
        <dbReference type="ARBA" id="ARBA00022490"/>
    </source>
</evidence>
<dbReference type="OMA" id="FMDKRDN"/>
<protein>
    <submittedName>
        <fullName evidence="6">Eukaryotic translation initiation factor 3 subunit 7</fullName>
    </submittedName>
</protein>
<evidence type="ECO:0000256" key="3">
    <source>
        <dbReference type="ARBA" id="ARBA00022884"/>
    </source>
</evidence>
<evidence type="ECO:0000256" key="5">
    <source>
        <dbReference type="SAM" id="MobiDB-lite"/>
    </source>
</evidence>
<dbReference type="EMBL" id="AFNH02000389">
    <property type="protein sequence ID" value="EZG72703.1"/>
    <property type="molecule type" value="Genomic_DNA"/>
</dbReference>
<reference evidence="6" key="1">
    <citation type="submission" date="2013-12" db="EMBL/GenBank/DDBJ databases">
        <authorList>
            <person name="Omoto C.K."/>
            <person name="Sibley D."/>
            <person name="Venepally P."/>
            <person name="Hadjithomas M."/>
            <person name="Karamycheva S."/>
            <person name="Brunk B."/>
            <person name="Roos D."/>
            <person name="Caler E."/>
            <person name="Lorenzi H."/>
        </authorList>
    </citation>
    <scope>NUCLEOTIDE SEQUENCE</scope>
</reference>
<keyword evidence="3" id="KW-0694">RNA-binding</keyword>
<dbReference type="eggNOG" id="KOG2479">
    <property type="taxonomic scope" value="Eukaryota"/>
</dbReference>